<dbReference type="InterPro" id="IPR050741">
    <property type="entry name" value="Acyl-CoA_dehydrogenase"/>
</dbReference>
<keyword evidence="1" id="KW-0560">Oxidoreductase</keyword>
<dbReference type="Pfam" id="PF02770">
    <property type="entry name" value="Acyl-CoA_dh_M"/>
    <property type="match status" value="1"/>
</dbReference>
<dbReference type="PANTHER" id="PTHR48083:SF20">
    <property type="entry name" value="LONG-CHAIN SPECIFIC ACYL-COA DEHYDROGENASE, MITOCHONDRIAL"/>
    <property type="match status" value="1"/>
</dbReference>
<feature type="domain" description="Acyl-CoA dehydrogenase/oxidase N-terminal" evidence="3">
    <location>
        <begin position="11"/>
        <end position="119"/>
    </location>
</feature>
<name>A0A381ZAG8_9ZZZZ</name>
<dbReference type="Gene3D" id="1.10.540.10">
    <property type="entry name" value="Acyl-CoA dehydrogenase/oxidase, N-terminal domain"/>
    <property type="match status" value="1"/>
</dbReference>
<dbReference type="GO" id="GO:0033539">
    <property type="term" value="P:fatty acid beta-oxidation using acyl-CoA dehydrogenase"/>
    <property type="evidence" value="ECO:0007669"/>
    <property type="project" value="TreeGrafter"/>
</dbReference>
<dbReference type="PANTHER" id="PTHR48083">
    <property type="entry name" value="MEDIUM-CHAIN SPECIFIC ACYL-COA DEHYDROGENASE, MITOCHONDRIAL-RELATED"/>
    <property type="match status" value="1"/>
</dbReference>
<reference evidence="4" key="1">
    <citation type="submission" date="2018-05" db="EMBL/GenBank/DDBJ databases">
        <authorList>
            <person name="Lanie J.A."/>
            <person name="Ng W.-L."/>
            <person name="Kazmierczak K.M."/>
            <person name="Andrzejewski T.M."/>
            <person name="Davidsen T.M."/>
            <person name="Wayne K.J."/>
            <person name="Tettelin H."/>
            <person name="Glass J.I."/>
            <person name="Rusch D."/>
            <person name="Podicherti R."/>
            <person name="Tsui H.-C.T."/>
            <person name="Winkler M.E."/>
        </authorList>
    </citation>
    <scope>NUCLEOTIDE SEQUENCE</scope>
</reference>
<dbReference type="InterPro" id="IPR009100">
    <property type="entry name" value="AcylCoA_DH/oxidase_NM_dom_sf"/>
</dbReference>
<dbReference type="GO" id="GO:0005737">
    <property type="term" value="C:cytoplasm"/>
    <property type="evidence" value="ECO:0007669"/>
    <property type="project" value="TreeGrafter"/>
</dbReference>
<dbReference type="InterPro" id="IPR013786">
    <property type="entry name" value="AcylCoA_DH/ox_N"/>
</dbReference>
<proteinExistence type="predicted"/>
<evidence type="ECO:0000313" key="4">
    <source>
        <dbReference type="EMBL" id="SVA86124.1"/>
    </source>
</evidence>
<dbReference type="EMBL" id="UINC01020529">
    <property type="protein sequence ID" value="SVA86124.1"/>
    <property type="molecule type" value="Genomic_DNA"/>
</dbReference>
<sequence>MFERELFSTGHEIFRETVRRFVADEITPFHAQWEKDGQVSCDVWRKAGAQGLLCATVPEEYGGSGADFLYSVVVLEELSRAGAMGPGFSLHSDIVAPYLVQYGSDEQKRTWLPKMITGEVIGAIAMTEPSAGSDLQNIQTTAIRDGDEYRISGQKVFITNGQLSNIVITACKTDPQTGGKGVSLVLVETDRAGFQRGRNLEKV</sequence>
<dbReference type="SUPFAM" id="SSF56645">
    <property type="entry name" value="Acyl-CoA dehydrogenase NM domain-like"/>
    <property type="match status" value="1"/>
</dbReference>
<dbReference type="Gene3D" id="2.40.110.10">
    <property type="entry name" value="Butyryl-CoA Dehydrogenase, subunit A, domain 2"/>
    <property type="match status" value="1"/>
</dbReference>
<dbReference type="InterPro" id="IPR046373">
    <property type="entry name" value="Acyl-CoA_Oxase/DH_mid-dom_sf"/>
</dbReference>
<evidence type="ECO:0008006" key="5">
    <source>
        <dbReference type="Google" id="ProtNLM"/>
    </source>
</evidence>
<dbReference type="GO" id="GO:0003995">
    <property type="term" value="F:acyl-CoA dehydrogenase activity"/>
    <property type="evidence" value="ECO:0007669"/>
    <property type="project" value="TreeGrafter"/>
</dbReference>
<accession>A0A381ZAG8</accession>
<evidence type="ECO:0000259" key="2">
    <source>
        <dbReference type="Pfam" id="PF02770"/>
    </source>
</evidence>
<organism evidence="4">
    <name type="scientific">marine metagenome</name>
    <dbReference type="NCBI Taxonomy" id="408172"/>
    <lineage>
        <taxon>unclassified sequences</taxon>
        <taxon>metagenomes</taxon>
        <taxon>ecological metagenomes</taxon>
    </lineage>
</organism>
<evidence type="ECO:0000259" key="3">
    <source>
        <dbReference type="Pfam" id="PF02771"/>
    </source>
</evidence>
<dbReference type="InterPro" id="IPR037069">
    <property type="entry name" value="AcylCoA_DH/ox_N_sf"/>
</dbReference>
<feature type="domain" description="Acyl-CoA oxidase/dehydrogenase middle" evidence="2">
    <location>
        <begin position="123"/>
        <end position="202"/>
    </location>
</feature>
<evidence type="ECO:0000256" key="1">
    <source>
        <dbReference type="ARBA" id="ARBA00023002"/>
    </source>
</evidence>
<dbReference type="Pfam" id="PF02771">
    <property type="entry name" value="Acyl-CoA_dh_N"/>
    <property type="match status" value="1"/>
</dbReference>
<dbReference type="InterPro" id="IPR006091">
    <property type="entry name" value="Acyl-CoA_Oxase/DH_mid-dom"/>
</dbReference>
<protein>
    <recommendedName>
        <fullName evidence="5">Acyl-CoA dehydrogenase/oxidase N-terminal domain-containing protein</fullName>
    </recommendedName>
</protein>
<dbReference type="AlphaFoldDB" id="A0A381ZAG8"/>
<dbReference type="FunFam" id="1.10.540.10:FF:000009">
    <property type="entry name" value="Probable acyl-CoA dehydrogenase"/>
    <property type="match status" value="1"/>
</dbReference>
<dbReference type="GO" id="GO:0050660">
    <property type="term" value="F:flavin adenine dinucleotide binding"/>
    <property type="evidence" value="ECO:0007669"/>
    <property type="project" value="InterPro"/>
</dbReference>
<gene>
    <name evidence="4" type="ORF">METZ01_LOCUS138978</name>
</gene>
<feature type="non-terminal residue" evidence="4">
    <location>
        <position position="203"/>
    </location>
</feature>